<evidence type="ECO:0000313" key="1">
    <source>
        <dbReference type="EMBL" id="KAK6969344.1"/>
    </source>
</evidence>
<dbReference type="Proteomes" id="UP001362999">
    <property type="component" value="Unassembled WGS sequence"/>
</dbReference>
<name>A0AAV9Z2T8_9AGAR</name>
<proteinExistence type="predicted"/>
<dbReference type="EMBL" id="JAWWNJ010000227">
    <property type="protein sequence ID" value="KAK6969344.1"/>
    <property type="molecule type" value="Genomic_DNA"/>
</dbReference>
<reference evidence="1 2" key="1">
    <citation type="journal article" date="2024" name="J Genomics">
        <title>Draft genome sequencing and assembly of Favolaschia claudopus CIRM-BRFM 2984 isolated from oak limbs.</title>
        <authorList>
            <person name="Navarro D."/>
            <person name="Drula E."/>
            <person name="Chaduli D."/>
            <person name="Cazenave R."/>
            <person name="Ahrendt S."/>
            <person name="Wang J."/>
            <person name="Lipzen A."/>
            <person name="Daum C."/>
            <person name="Barry K."/>
            <person name="Grigoriev I.V."/>
            <person name="Favel A."/>
            <person name="Rosso M.N."/>
            <person name="Martin F."/>
        </authorList>
    </citation>
    <scope>NUCLEOTIDE SEQUENCE [LARGE SCALE GENOMIC DNA]</scope>
    <source>
        <strain evidence="1 2">CIRM-BRFM 2984</strain>
    </source>
</reference>
<protein>
    <recommendedName>
        <fullName evidence="3">Gamma-tubulin complex component</fullName>
    </recommendedName>
</protein>
<comment type="caution">
    <text evidence="1">The sequence shown here is derived from an EMBL/GenBank/DDBJ whole genome shotgun (WGS) entry which is preliminary data.</text>
</comment>
<sequence length="348" mass="38982">MVNPYLDWIWSQYSTSPHPEQHMLSLRETCSSFVKLDLQPSDITLSHGGYMLRSDLAAPLSETVAAMDHFLALAAQHLRLVKIPSIGHYEQDILLGKGLLATLSQILVNWVTIIDRIWAAKHQLKAMCAGNVSHASLHSWDSKFGCIASSLPLELRSRLPKDLVDRFSIKLEEHLSASTDSHKTIAPPAVLVISPSANDIGSSFPDASSETLIRDWRLYMSLDFTEIASAYVIRTGVELYILDSVFLHFVMDTVNQVEDLLSGLTPVSAGETLPFQIDPHGELKRRLQQESDLDLLTTAWKALTTRMKHAHLCFKEYQRQRQDRRKLPPKSSSLSLADDWSVSVLTAV</sequence>
<evidence type="ECO:0000313" key="2">
    <source>
        <dbReference type="Proteomes" id="UP001362999"/>
    </source>
</evidence>
<dbReference type="AlphaFoldDB" id="A0AAV9Z2T8"/>
<evidence type="ECO:0008006" key="3">
    <source>
        <dbReference type="Google" id="ProtNLM"/>
    </source>
</evidence>
<keyword evidence="2" id="KW-1185">Reference proteome</keyword>
<organism evidence="1 2">
    <name type="scientific">Favolaschia claudopus</name>
    <dbReference type="NCBI Taxonomy" id="2862362"/>
    <lineage>
        <taxon>Eukaryota</taxon>
        <taxon>Fungi</taxon>
        <taxon>Dikarya</taxon>
        <taxon>Basidiomycota</taxon>
        <taxon>Agaricomycotina</taxon>
        <taxon>Agaricomycetes</taxon>
        <taxon>Agaricomycetidae</taxon>
        <taxon>Agaricales</taxon>
        <taxon>Marasmiineae</taxon>
        <taxon>Mycenaceae</taxon>
        <taxon>Favolaschia</taxon>
    </lineage>
</organism>
<gene>
    <name evidence="1" type="ORF">R3P38DRAFT_3502056</name>
</gene>
<accession>A0AAV9Z2T8</accession>